<feature type="domain" description="EGF-like" evidence="20">
    <location>
        <begin position="1337"/>
        <end position="1380"/>
    </location>
</feature>
<keyword evidence="12" id="KW-0472">Membrane</keyword>
<feature type="domain" description="EGF-like" evidence="20">
    <location>
        <begin position="1208"/>
        <end position="1249"/>
    </location>
</feature>
<keyword evidence="9" id="KW-0106">Calcium</keyword>
<dbReference type="Proteomes" id="UP000001554">
    <property type="component" value="Chromosome 3"/>
</dbReference>
<feature type="compositionally biased region" description="Low complexity" evidence="18">
    <location>
        <begin position="406"/>
        <end position="425"/>
    </location>
</feature>
<feature type="chain" id="PRO_5039913536" evidence="19">
    <location>
        <begin position="24"/>
        <end position="2402"/>
    </location>
</feature>
<feature type="region of interest" description="Disordered" evidence="18">
    <location>
        <begin position="337"/>
        <end position="452"/>
    </location>
</feature>
<dbReference type="PROSITE" id="PS50038">
    <property type="entry name" value="FZ"/>
    <property type="match status" value="3"/>
</dbReference>
<evidence type="ECO:0000259" key="22">
    <source>
        <dbReference type="PROSITE" id="PS50856"/>
    </source>
</evidence>
<keyword evidence="8" id="KW-0677">Repeat</keyword>
<evidence type="ECO:0000256" key="9">
    <source>
        <dbReference type="ARBA" id="ARBA00022837"/>
    </source>
</evidence>
<feature type="disulfide bond" evidence="16">
    <location>
        <begin position="478"/>
        <end position="493"/>
    </location>
</feature>
<feature type="domain" description="FZ" evidence="21">
    <location>
        <begin position="1041"/>
        <end position="1155"/>
    </location>
</feature>
<feature type="signal peptide" evidence="19">
    <location>
        <begin position="1"/>
        <end position="23"/>
    </location>
</feature>
<feature type="compositionally biased region" description="Polar residues" evidence="18">
    <location>
        <begin position="338"/>
        <end position="351"/>
    </location>
</feature>
<feature type="disulfide bond" evidence="15">
    <location>
        <begin position="2251"/>
        <end position="2260"/>
    </location>
</feature>
<dbReference type="SMART" id="SM00063">
    <property type="entry name" value="FRI"/>
    <property type="match status" value="2"/>
</dbReference>
<dbReference type="RefSeq" id="XP_035669108.1">
    <property type="nucleotide sequence ID" value="XM_035813215.1"/>
</dbReference>
<evidence type="ECO:0000256" key="6">
    <source>
        <dbReference type="ARBA" id="ARBA00022692"/>
    </source>
</evidence>
<dbReference type="Pfam" id="PF12662">
    <property type="entry name" value="cEGF"/>
    <property type="match status" value="1"/>
</dbReference>
<dbReference type="SUPFAM" id="SSF57424">
    <property type="entry name" value="LDL receptor-like module"/>
    <property type="match status" value="5"/>
</dbReference>
<keyword evidence="13 15" id="KW-1015">Disulfide bond</keyword>
<reference evidence="25" key="1">
    <citation type="journal article" date="2020" name="Nat. Ecol. Evol.">
        <title>Deeply conserved synteny resolves early events in vertebrate evolution.</title>
        <authorList>
            <person name="Simakov O."/>
            <person name="Marletaz F."/>
            <person name="Yue J.X."/>
            <person name="O'Connell B."/>
            <person name="Jenkins J."/>
            <person name="Brandt A."/>
            <person name="Calef R."/>
            <person name="Tung C.H."/>
            <person name="Huang T.K."/>
            <person name="Schmutz J."/>
            <person name="Satoh N."/>
            <person name="Yu J.K."/>
            <person name="Putnam N.H."/>
            <person name="Green R.E."/>
            <person name="Rokhsar D.S."/>
        </authorList>
    </citation>
    <scope>NUCLEOTIDE SEQUENCE [LARGE SCALE GENOMIC DNA]</scope>
    <source>
        <strain evidence="25">S238N-H82</strain>
    </source>
</reference>
<dbReference type="InterPro" id="IPR018097">
    <property type="entry name" value="EGF_Ca-bd_CS"/>
</dbReference>
<feature type="disulfide bond" evidence="16">
    <location>
        <begin position="995"/>
        <end position="1010"/>
    </location>
</feature>
<feature type="domain" description="FZ" evidence="21">
    <location>
        <begin position="32"/>
        <end position="142"/>
    </location>
</feature>
<dbReference type="InterPro" id="IPR036055">
    <property type="entry name" value="LDL_receptor-like_sf"/>
</dbReference>
<evidence type="ECO:0000256" key="3">
    <source>
        <dbReference type="ARBA" id="ARBA00009939"/>
    </source>
</evidence>
<dbReference type="PROSITE" id="PS01186">
    <property type="entry name" value="EGF_2"/>
    <property type="match status" value="5"/>
</dbReference>
<dbReference type="PROSITE" id="PS50026">
    <property type="entry name" value="EGF_3"/>
    <property type="match status" value="6"/>
</dbReference>
<evidence type="ECO:0000256" key="10">
    <source>
        <dbReference type="ARBA" id="ARBA00022968"/>
    </source>
</evidence>
<proteinExistence type="inferred from homology"/>
<feature type="disulfide bond" evidence="16">
    <location>
        <begin position="520"/>
        <end position="535"/>
    </location>
</feature>
<dbReference type="InterPro" id="IPR000152">
    <property type="entry name" value="EGF-type_Asp/Asn_hydroxyl_site"/>
</dbReference>
<dbReference type="GO" id="GO:0007160">
    <property type="term" value="P:cell-matrix adhesion"/>
    <property type="evidence" value="ECO:0007669"/>
    <property type="project" value="InterPro"/>
</dbReference>
<feature type="compositionally biased region" description="Pro residues" evidence="18">
    <location>
        <begin position="426"/>
        <end position="448"/>
    </location>
</feature>
<evidence type="ECO:0000259" key="23">
    <source>
        <dbReference type="PROSITE" id="PS51162"/>
    </source>
</evidence>
<dbReference type="SMART" id="SM00192">
    <property type="entry name" value="LDLa"/>
    <property type="match status" value="12"/>
</dbReference>
<dbReference type="Gene3D" id="2.10.25.10">
    <property type="entry name" value="Laminin"/>
    <property type="match status" value="10"/>
</dbReference>
<organism evidence="25 26">
    <name type="scientific">Branchiostoma floridae</name>
    <name type="common">Florida lancelet</name>
    <name type="synonym">Amphioxus</name>
    <dbReference type="NCBI Taxonomy" id="7739"/>
    <lineage>
        <taxon>Eukaryota</taxon>
        <taxon>Metazoa</taxon>
        <taxon>Chordata</taxon>
        <taxon>Cephalochordata</taxon>
        <taxon>Leptocardii</taxon>
        <taxon>Amphioxiformes</taxon>
        <taxon>Branchiostomatidae</taxon>
        <taxon>Branchiostoma</taxon>
    </lineage>
</organism>
<dbReference type="PROSITE" id="PS01209">
    <property type="entry name" value="LDLRA_1"/>
    <property type="match status" value="6"/>
</dbReference>
<dbReference type="Pfam" id="PF12947">
    <property type="entry name" value="EGF_3"/>
    <property type="match status" value="1"/>
</dbReference>
<dbReference type="OMA" id="WEFRCGR"/>
<dbReference type="InterPro" id="IPR005533">
    <property type="entry name" value="AMOP_dom"/>
</dbReference>
<evidence type="ECO:0000259" key="20">
    <source>
        <dbReference type="PROSITE" id="PS50026"/>
    </source>
</evidence>
<dbReference type="SMART" id="SM00179">
    <property type="entry name" value="EGF_CA"/>
    <property type="match status" value="8"/>
</dbReference>
<dbReference type="InterPro" id="IPR024731">
    <property type="entry name" value="NELL2-like_EGF"/>
</dbReference>
<evidence type="ECO:0000259" key="24">
    <source>
        <dbReference type="PROSITE" id="PS51233"/>
    </source>
</evidence>
<dbReference type="SMART" id="SM00539">
    <property type="entry name" value="NIDO"/>
    <property type="match status" value="1"/>
</dbReference>
<dbReference type="SMART" id="SM00181">
    <property type="entry name" value="EGF"/>
    <property type="match status" value="10"/>
</dbReference>
<comment type="subcellular location">
    <subcellularLocation>
        <location evidence="1">Cell membrane</location>
        <topology evidence="1">Single-pass type II membrane protein</topology>
    </subcellularLocation>
    <subcellularLocation>
        <location evidence="2">Secreted</location>
    </subcellularLocation>
</comment>
<feature type="disulfide bond" evidence="16">
    <location>
        <begin position="562"/>
        <end position="577"/>
    </location>
</feature>
<evidence type="ECO:0000256" key="13">
    <source>
        <dbReference type="ARBA" id="ARBA00023157"/>
    </source>
</evidence>
<dbReference type="GO" id="GO:0005201">
    <property type="term" value="F:extracellular matrix structural constituent"/>
    <property type="evidence" value="ECO:0000318"/>
    <property type="project" value="GO_Central"/>
</dbReference>
<dbReference type="InterPro" id="IPR013783">
    <property type="entry name" value="Ig-like_fold"/>
</dbReference>
<accession>A0A9J7KRJ9</accession>
<keyword evidence="25" id="KW-1185">Reference proteome</keyword>
<feature type="domain" description="EGF-like" evidence="20">
    <location>
        <begin position="1381"/>
        <end position="1419"/>
    </location>
</feature>
<dbReference type="InterPro" id="IPR000742">
    <property type="entry name" value="EGF"/>
</dbReference>
<dbReference type="CDD" id="cd00054">
    <property type="entry name" value="EGF_CA"/>
    <property type="match status" value="5"/>
</dbReference>
<evidence type="ECO:0000256" key="14">
    <source>
        <dbReference type="ARBA" id="ARBA00023180"/>
    </source>
</evidence>
<dbReference type="PROSITE" id="PS51233">
    <property type="entry name" value="VWFD"/>
    <property type="match status" value="1"/>
</dbReference>
<keyword evidence="4" id="KW-0964">Secreted</keyword>
<dbReference type="Gene3D" id="1.10.2000.10">
    <property type="entry name" value="Frizzled cysteine-rich domain"/>
    <property type="match status" value="3"/>
</dbReference>
<feature type="compositionally biased region" description="Polar residues" evidence="18">
    <location>
        <begin position="379"/>
        <end position="405"/>
    </location>
</feature>
<dbReference type="PROSITE" id="PS00010">
    <property type="entry name" value="ASX_HYDROXYL"/>
    <property type="match status" value="6"/>
</dbReference>
<feature type="disulfide bond" evidence="16">
    <location>
        <begin position="171"/>
        <end position="186"/>
    </location>
</feature>
<dbReference type="OrthoDB" id="4405280at2759"/>
<dbReference type="InterPro" id="IPR002172">
    <property type="entry name" value="LDrepeatLR_classA_rpt"/>
</dbReference>
<dbReference type="InterPro" id="IPR020067">
    <property type="entry name" value="Frizzled_dom"/>
</dbReference>
<dbReference type="InterPro" id="IPR026823">
    <property type="entry name" value="cEGF"/>
</dbReference>
<gene>
    <name evidence="26" type="primary">LOC118411162</name>
</gene>
<dbReference type="PROSITE" id="PS51162">
    <property type="entry name" value="THYROGLOBULIN_1_2"/>
    <property type="match status" value="1"/>
</dbReference>
<feature type="domain" description="VWFD" evidence="24">
    <location>
        <begin position="1839"/>
        <end position="2048"/>
    </location>
</feature>
<dbReference type="Pfam" id="PF00094">
    <property type="entry name" value="VWD"/>
    <property type="match status" value="1"/>
</dbReference>
<feature type="domain" description="AMOP" evidence="22">
    <location>
        <begin position="1701"/>
        <end position="1827"/>
    </location>
</feature>
<dbReference type="CDD" id="cd00191">
    <property type="entry name" value="TY"/>
    <property type="match status" value="1"/>
</dbReference>
<dbReference type="FunFam" id="2.10.25.10:FF:000038">
    <property type="entry name" value="Fibrillin 2"/>
    <property type="match status" value="4"/>
</dbReference>
<keyword evidence="6" id="KW-0812">Transmembrane</keyword>
<keyword evidence="11" id="KW-1133">Transmembrane helix</keyword>
<feature type="disulfide bond" evidence="16">
    <location>
        <begin position="267"/>
        <end position="282"/>
    </location>
</feature>
<keyword evidence="7 19" id="KW-0732">Signal</keyword>
<evidence type="ECO:0000256" key="19">
    <source>
        <dbReference type="SAM" id="SignalP"/>
    </source>
</evidence>
<dbReference type="Gene3D" id="4.10.400.10">
    <property type="entry name" value="Low-density Lipoprotein Receptor"/>
    <property type="match status" value="10"/>
</dbReference>
<evidence type="ECO:0000256" key="16">
    <source>
        <dbReference type="PROSITE-ProRule" id="PRU00124"/>
    </source>
</evidence>
<dbReference type="InterPro" id="IPR001881">
    <property type="entry name" value="EGF-like_Ca-bd_dom"/>
</dbReference>
<evidence type="ECO:0000256" key="12">
    <source>
        <dbReference type="ARBA" id="ARBA00023136"/>
    </source>
</evidence>
<dbReference type="SUPFAM" id="SSF57610">
    <property type="entry name" value="Thyroglobulin type-1 domain"/>
    <property type="match status" value="1"/>
</dbReference>
<feature type="disulfide bond" evidence="16">
    <location>
        <begin position="719"/>
        <end position="734"/>
    </location>
</feature>
<evidence type="ECO:0000256" key="18">
    <source>
        <dbReference type="SAM" id="MobiDB-lite"/>
    </source>
</evidence>
<dbReference type="Pfam" id="PF07645">
    <property type="entry name" value="EGF_CA"/>
    <property type="match status" value="5"/>
</dbReference>
<protein>
    <submittedName>
        <fullName evidence="26">Uncharacterized protein LOC118411162</fullName>
    </submittedName>
</protein>
<dbReference type="CDD" id="cd00112">
    <property type="entry name" value="LDLa"/>
    <property type="match status" value="9"/>
</dbReference>
<dbReference type="InterPro" id="IPR009030">
    <property type="entry name" value="Growth_fac_rcpt_cys_sf"/>
</dbReference>
<dbReference type="Pfam" id="PF00086">
    <property type="entry name" value="Thyroglobulin_1"/>
    <property type="match status" value="1"/>
</dbReference>
<dbReference type="InterPro" id="IPR001846">
    <property type="entry name" value="VWF_type-D"/>
</dbReference>
<feature type="domain" description="FZ" evidence="21">
    <location>
        <begin position="850"/>
        <end position="958"/>
    </location>
</feature>
<dbReference type="Gene3D" id="2.60.40.10">
    <property type="entry name" value="Immunoglobulins"/>
    <property type="match status" value="1"/>
</dbReference>
<feature type="disulfide bond" evidence="16">
    <location>
        <begin position="664"/>
        <end position="679"/>
    </location>
</feature>
<feature type="domain" description="EGF-like" evidence="20">
    <location>
        <begin position="2357"/>
        <end position="2397"/>
    </location>
</feature>
<dbReference type="SMART" id="SM00211">
    <property type="entry name" value="TY"/>
    <property type="match status" value="1"/>
</dbReference>
<dbReference type="GO" id="GO:0005576">
    <property type="term" value="C:extracellular region"/>
    <property type="evidence" value="ECO:0000318"/>
    <property type="project" value="GO_Central"/>
</dbReference>
<evidence type="ECO:0000313" key="25">
    <source>
        <dbReference type="Proteomes" id="UP000001554"/>
    </source>
</evidence>
<name>A0A9J7KRJ9_BRAFL</name>
<dbReference type="PROSITE" id="PS00484">
    <property type="entry name" value="THYROGLOBULIN_1_1"/>
    <property type="match status" value="1"/>
</dbReference>
<keyword evidence="14" id="KW-0325">Glycoprotein</keyword>
<evidence type="ECO:0000256" key="11">
    <source>
        <dbReference type="ARBA" id="ARBA00022989"/>
    </source>
</evidence>
<dbReference type="SUPFAM" id="SSF57184">
    <property type="entry name" value="Growth factor receptor domain"/>
    <property type="match status" value="3"/>
</dbReference>
<dbReference type="PROSITE" id="PS00022">
    <property type="entry name" value="EGF_1"/>
    <property type="match status" value="1"/>
</dbReference>
<dbReference type="InterPro" id="IPR003886">
    <property type="entry name" value="NIDO_dom"/>
</dbReference>
<evidence type="ECO:0000259" key="21">
    <source>
        <dbReference type="PROSITE" id="PS50038"/>
    </source>
</evidence>
<dbReference type="GeneID" id="118411162"/>
<dbReference type="KEGG" id="bfo:118411162"/>
<dbReference type="InterPro" id="IPR051495">
    <property type="entry name" value="Epithelial_Barrier/Signaling"/>
</dbReference>
<evidence type="ECO:0000256" key="15">
    <source>
        <dbReference type="PROSITE-ProRule" id="PRU00076"/>
    </source>
</evidence>
<evidence type="ECO:0000256" key="4">
    <source>
        <dbReference type="ARBA" id="ARBA00022525"/>
    </source>
</evidence>
<feature type="domain" description="EGF-like" evidence="20">
    <location>
        <begin position="2219"/>
        <end position="2261"/>
    </location>
</feature>
<feature type="disulfide bond" evidence="16">
    <location>
        <begin position="604"/>
        <end position="619"/>
    </location>
</feature>
<keyword evidence="10" id="KW-0735">Signal-anchor</keyword>
<feature type="domain" description="Thyroglobulin type-1" evidence="23">
    <location>
        <begin position="778"/>
        <end position="846"/>
    </location>
</feature>
<evidence type="ECO:0000256" key="8">
    <source>
        <dbReference type="ARBA" id="ARBA00022737"/>
    </source>
</evidence>
<sequence>MSAVKTSLLVWITVWCLVSCVYGRHEPHSGFRLSGECDSVTYELCQEVLSNGTDMWGMLDNFSNDTTDGNQTFEDMMGVIESGCHDNVSLIICAACLDRPPCQSLCDDVMAQCDDILEIFNITRECDTLPDEFEFIGGCISRGVCPEGEVECWSPLWNGTEVQCVNASLACDGDWDCPFGEDEDHCDGRCTAWQFQCDLDFRGMMNSAGSGNSSTPECVDPWQVCDGFHDCSSGEDEMDCGERCSPGEIECWSPGGNVSCLFNEFVCDGIKDCFMGEDEANCTNGNCTEGEIECWSWDGNSTCVNASQACDGNWDCPFGEDEDFCGTQVSPTVEMETATYTSAVSPERSSVTPEQTSSTPEQTSSSSEQTSATPEQSSATPEQSSTTPYQTSATPEQSYATPEQLSTTPYQTTATPEETTGTPGPSGQPPGGPKPSGQPPVSPRPSGRPPLGNRCGPGELPCRTVGMNVTCVNASLACDGFWDCPLGDDEKRCGRRCGPGEIACRDWSWNLTCVNASLACDGNWDCPFREDEEGCGDRCTLDEIACWDWSGNMTCVNNSLACDGNWDCPFGEDEERCGDRCSPGDIACRDWFGNVTCISNSLACDGNWDCSFGEDEMNCHGGNAGCEDWEFRCGRNVPSMMRNRSRSDMRNISESVCVHSMYVCDGHWDCPMGDDEARCGCEVWEFRCGRNMSSSMRNQTGGGIRNSSAPVCVQYMHVCDGHRDCPMGEDEEYCGPLCGEFEVRCRGRGMNSACVNASLVCDGIKDCPLGDDEEFCGRSRCLRMRETAMRNMSMGMFGIFVPACDEFGEFESTQCDGNTGECWCVNGAGREIPGTRTWPGEPPRNCSIGCEPLEYGTCSAMGYQTRFPNPYLDYESQGEAYEEFQKYLQLSSCHPYLTDYLCEFFFPRCTPKGARPICRSYCYEMSEACWNDAVAVGIQWDTRGCDMLELPEENCIRSPFANVKQCNPRQTTCQRNWNETHAVSAPVCLEPAQMCDGRRDCPLGEDEQFCYCEPQDLDSSLARPENAEILESSLEPTCDGCQPITLPLCLDMPWKATRFPNMLGHPGQLTIQADRDTGMLLSVLANSNCHEHIHFAVCAAVTPKCEADGRLAPCRKFCKEIQASCEHILTSLDALWPFDCDGMPLPEEDVPCITPDKLVDVDECATEQYMCDQNARCRNLFGSYTCDCKHGYRSTAVNGTGFPGECEDIDECNATEPACGPHTECHNAPGGFRCRCDKGYEKISATHCTDIDECSSGLSGCSDLCNNTVGSFFCRCPRFFELDPRNNRTCKAALSCSSSNPCSPNDVATCAVTDDGYLCGCEAGYRLAPGSETLCININECRTGNNNCDRQLAMCMDTRGSFTCSCKPGYTGAGTVGECEDVDECATGEYTCDDNADCVNEVGSYTCQCRTGYMSVSRRGTGFPGECKEQRLFPYGAGSGHRRLAVRAGRDAVSPLIPVPNGLPIRGGQLANSLYVLEDGVIVATSLTSRRDGAAKKIYRHPTTAQEAFDGPLLAVFAPFWADSITGQGYPSKVWYFPYTPGTPNYDEVFSVASENVQNHFGVENFDPTFVLIVTWENMAMAGDVARENMQTNTFQAALVTDNVHTYLGTYYADGGMRWDPQITPSNLVGGKWPAFVGMVVKHPWEGVQILEEDNSRMKTRFANGTKDCSGPNVYCMGEKTSPTTNRTGISVVQVDDNPTDWVNPRLWCADWYKREPEPFLYSSPLSCPLTTIHAGLDLRWREVTNFGDPRRTCYEQRDNSGFADGGNNLCCYRRSGAFLWQNRALSGNLHRYARDTQEFQDQDILPWTYCCQDTGSSYCSLYFDKRPMQTNVGYEPPRQSAGAGDPHLTTLDGLSYSFNGFGEYLMANTTNSAPRGFLMQGRTAMADVEEGKTPQATVFNGIAVQQGSASVQLYLDSTGSSLDVYVDSTQVALSDIASGSSSQFSDGEFQLITDSSSGTVTGVKVIFTSGISVQVDAGLSMLTYAVSMTPDMKGHVRGMLGNFNDDKNDEFYWPNGTAVAISNVTNPAEAETFPWGQAWALPNYAADELSADPSTISLFSVYPGGKNAATYGNLTFQPLFFDLDTMFATEADKLRAIEVCGSATAKECLFDIALTGNEAVGAAAAAALEAVASSNAALDNTPPVFNVTSEVRATVGQEFGLQLEATDDGTVTISLQDGTPGSINATNYYTWTPTDTTNVTLEFLATDDAGAATLASPDVTVCSCQNNGTCNWEATLAERSNGFALASCDCLLGFEGDECETDTDGCSVTPCYPGVSCTDATAPLDADSAGYTCGDCPTGMVGDGQSCADLNECLLLPNETDVHQCKNATCNNEAPGYSCECLAGYTMLVDNRTCIDVDECSTGSHDCAAQATCTNTEGSFNCTCNTGYTGDGNTCTAPRAF</sequence>
<dbReference type="Gene3D" id="4.10.800.10">
    <property type="entry name" value="Thyroglobulin type-1"/>
    <property type="match status" value="1"/>
</dbReference>
<feature type="disulfide bond" evidence="16">
    <location>
        <begin position="761"/>
        <end position="776"/>
    </location>
</feature>
<evidence type="ECO:0000256" key="2">
    <source>
        <dbReference type="ARBA" id="ARBA00004613"/>
    </source>
</evidence>
<dbReference type="PANTHER" id="PTHR13802:SF52">
    <property type="entry name" value="MUCIN-4"/>
    <property type="match status" value="1"/>
</dbReference>
<dbReference type="InterPro" id="IPR036857">
    <property type="entry name" value="Thyroglobulin_1_sf"/>
</dbReference>
<evidence type="ECO:0000313" key="26">
    <source>
        <dbReference type="RefSeq" id="XP_035669108.1"/>
    </source>
</evidence>
<keyword evidence="5 15" id="KW-0245">EGF-like domain</keyword>
<dbReference type="GO" id="GO:0005886">
    <property type="term" value="C:plasma membrane"/>
    <property type="evidence" value="ECO:0007669"/>
    <property type="project" value="UniProtKB-SubCell"/>
</dbReference>
<dbReference type="SUPFAM" id="SSF63501">
    <property type="entry name" value="Frizzled cysteine-rich domain"/>
    <property type="match status" value="3"/>
</dbReference>
<comment type="similarity">
    <text evidence="3">Belongs to the LDLR family.</text>
</comment>
<feature type="compositionally biased region" description="Low complexity" evidence="18">
    <location>
        <begin position="352"/>
        <end position="378"/>
    </location>
</feature>
<dbReference type="PRINTS" id="PR00261">
    <property type="entry name" value="LDLRECEPTOR"/>
</dbReference>
<dbReference type="InterPro" id="IPR023415">
    <property type="entry name" value="LDLR_class-A_CS"/>
</dbReference>
<feature type="disulfide bond" evidence="16">
    <location>
        <begin position="310"/>
        <end position="325"/>
    </location>
</feature>
<feature type="domain" description="EGF-like" evidence="20">
    <location>
        <begin position="1160"/>
        <end position="1198"/>
    </location>
</feature>
<evidence type="ECO:0000256" key="7">
    <source>
        <dbReference type="ARBA" id="ARBA00022729"/>
    </source>
</evidence>
<reference evidence="26" key="2">
    <citation type="submission" date="2025-08" db="UniProtKB">
        <authorList>
            <consortium name="RefSeq"/>
        </authorList>
    </citation>
    <scope>IDENTIFICATION</scope>
    <source>
        <strain evidence="26">S238N-H82</strain>
        <tissue evidence="26">Testes</tissue>
    </source>
</reference>
<dbReference type="Pfam" id="PF01392">
    <property type="entry name" value="Fz"/>
    <property type="match status" value="2"/>
</dbReference>
<feature type="disulfide bond" evidence="17">
    <location>
        <begin position="815"/>
        <end position="822"/>
    </location>
</feature>
<dbReference type="InterPro" id="IPR049883">
    <property type="entry name" value="NOTCH1_EGF-like"/>
</dbReference>
<feature type="disulfide bond" evidence="16">
    <location>
        <begin position="225"/>
        <end position="240"/>
    </location>
</feature>
<evidence type="ECO:0000256" key="1">
    <source>
        <dbReference type="ARBA" id="ARBA00004401"/>
    </source>
</evidence>
<dbReference type="FunFam" id="2.10.25.10:FF:000002">
    <property type="entry name" value="Latent-transforming growth factor beta-binding protein 3"/>
    <property type="match status" value="1"/>
</dbReference>
<dbReference type="PROSITE" id="PS50856">
    <property type="entry name" value="AMOP"/>
    <property type="match status" value="1"/>
</dbReference>
<dbReference type="PROSITE" id="PS50068">
    <property type="entry name" value="LDLRA_2"/>
    <property type="match status" value="12"/>
</dbReference>
<comment type="caution">
    <text evidence="15">Lacks conserved residue(s) required for the propagation of feature annotation.</text>
</comment>
<dbReference type="InterPro" id="IPR036790">
    <property type="entry name" value="Frizzled_dom_sf"/>
</dbReference>
<dbReference type="PANTHER" id="PTHR13802">
    <property type="entry name" value="MUCIN 4-RELATED"/>
    <property type="match status" value="1"/>
</dbReference>
<dbReference type="SMART" id="SM00216">
    <property type="entry name" value="VWD"/>
    <property type="match status" value="1"/>
</dbReference>
<dbReference type="GO" id="GO:0005509">
    <property type="term" value="F:calcium ion binding"/>
    <property type="evidence" value="ECO:0007669"/>
    <property type="project" value="InterPro"/>
</dbReference>
<dbReference type="InterPro" id="IPR000716">
    <property type="entry name" value="Thyroglobulin_1"/>
</dbReference>
<evidence type="ECO:0000256" key="17">
    <source>
        <dbReference type="PROSITE-ProRule" id="PRU00500"/>
    </source>
</evidence>
<dbReference type="CDD" id="cd07066">
    <property type="entry name" value="CRD_FZ"/>
    <property type="match status" value="3"/>
</dbReference>
<evidence type="ECO:0000256" key="5">
    <source>
        <dbReference type="ARBA" id="ARBA00022536"/>
    </source>
</evidence>
<dbReference type="PROSITE" id="PS01187">
    <property type="entry name" value="EGF_CA"/>
    <property type="match status" value="3"/>
</dbReference>
<dbReference type="Gene3D" id="2.40.128.620">
    <property type="match status" value="1"/>
</dbReference>
<dbReference type="Pfam" id="PF06119">
    <property type="entry name" value="NIDO"/>
    <property type="match status" value="1"/>
</dbReference>